<sequence>MKKNNYFKDLISDFDLFRGELLKNSRFNFKIFILKNECHAQKCTNKEKIKHKIKQIFFFLIDL</sequence>
<name>A0A3M7T6E7_BRAPC</name>
<protein>
    <submittedName>
        <fullName evidence="1">Uncharacterized protein</fullName>
    </submittedName>
</protein>
<dbReference type="EMBL" id="REGN01000199">
    <property type="protein sequence ID" value="RNA43634.1"/>
    <property type="molecule type" value="Genomic_DNA"/>
</dbReference>
<dbReference type="Proteomes" id="UP000276133">
    <property type="component" value="Unassembled WGS sequence"/>
</dbReference>
<evidence type="ECO:0000313" key="2">
    <source>
        <dbReference type="Proteomes" id="UP000276133"/>
    </source>
</evidence>
<gene>
    <name evidence="1" type="ORF">BpHYR1_015140</name>
</gene>
<accession>A0A3M7T6E7</accession>
<keyword evidence="2" id="KW-1185">Reference proteome</keyword>
<comment type="caution">
    <text evidence="1">The sequence shown here is derived from an EMBL/GenBank/DDBJ whole genome shotgun (WGS) entry which is preliminary data.</text>
</comment>
<organism evidence="1 2">
    <name type="scientific">Brachionus plicatilis</name>
    <name type="common">Marine rotifer</name>
    <name type="synonym">Brachionus muelleri</name>
    <dbReference type="NCBI Taxonomy" id="10195"/>
    <lineage>
        <taxon>Eukaryota</taxon>
        <taxon>Metazoa</taxon>
        <taxon>Spiralia</taxon>
        <taxon>Gnathifera</taxon>
        <taxon>Rotifera</taxon>
        <taxon>Eurotatoria</taxon>
        <taxon>Monogononta</taxon>
        <taxon>Pseudotrocha</taxon>
        <taxon>Ploima</taxon>
        <taxon>Brachionidae</taxon>
        <taxon>Brachionus</taxon>
    </lineage>
</organism>
<dbReference type="AlphaFoldDB" id="A0A3M7T6E7"/>
<proteinExistence type="predicted"/>
<reference evidence="1 2" key="1">
    <citation type="journal article" date="2018" name="Sci. Rep.">
        <title>Genomic signatures of local adaptation to the degree of environmental predictability in rotifers.</title>
        <authorList>
            <person name="Franch-Gras L."/>
            <person name="Hahn C."/>
            <person name="Garcia-Roger E.M."/>
            <person name="Carmona M.J."/>
            <person name="Serra M."/>
            <person name="Gomez A."/>
        </authorList>
    </citation>
    <scope>NUCLEOTIDE SEQUENCE [LARGE SCALE GENOMIC DNA]</scope>
    <source>
        <strain evidence="1">HYR1</strain>
    </source>
</reference>
<evidence type="ECO:0000313" key="1">
    <source>
        <dbReference type="EMBL" id="RNA43634.1"/>
    </source>
</evidence>